<sequence>MDRKTGKYLEVFSVLWALKFRNTYFLKILKLAGKFACQPV</sequence>
<name>A0A9N9DS11_9GLOM</name>
<evidence type="ECO:0000313" key="2">
    <source>
        <dbReference type="Proteomes" id="UP000789759"/>
    </source>
</evidence>
<comment type="caution">
    <text evidence="1">The sequence shown here is derived from an EMBL/GenBank/DDBJ whole genome shotgun (WGS) entry which is preliminary data.</text>
</comment>
<accession>A0A9N9DS11</accession>
<dbReference type="EMBL" id="CAJVQA010007035">
    <property type="protein sequence ID" value="CAG8650343.1"/>
    <property type="molecule type" value="Genomic_DNA"/>
</dbReference>
<proteinExistence type="predicted"/>
<protein>
    <submittedName>
        <fullName evidence="1">1712_t:CDS:1</fullName>
    </submittedName>
</protein>
<keyword evidence="2" id="KW-1185">Reference proteome</keyword>
<organism evidence="1 2">
    <name type="scientific">Cetraspora pellucida</name>
    <dbReference type="NCBI Taxonomy" id="1433469"/>
    <lineage>
        <taxon>Eukaryota</taxon>
        <taxon>Fungi</taxon>
        <taxon>Fungi incertae sedis</taxon>
        <taxon>Mucoromycota</taxon>
        <taxon>Glomeromycotina</taxon>
        <taxon>Glomeromycetes</taxon>
        <taxon>Diversisporales</taxon>
        <taxon>Gigasporaceae</taxon>
        <taxon>Cetraspora</taxon>
    </lineage>
</organism>
<dbReference type="AlphaFoldDB" id="A0A9N9DS11"/>
<reference evidence="1" key="1">
    <citation type="submission" date="2021-06" db="EMBL/GenBank/DDBJ databases">
        <authorList>
            <person name="Kallberg Y."/>
            <person name="Tangrot J."/>
            <person name="Rosling A."/>
        </authorList>
    </citation>
    <scope>NUCLEOTIDE SEQUENCE</scope>
    <source>
        <strain evidence="1">FL966</strain>
    </source>
</reference>
<evidence type="ECO:0000313" key="1">
    <source>
        <dbReference type="EMBL" id="CAG8650343.1"/>
    </source>
</evidence>
<gene>
    <name evidence="1" type="ORF">CPELLU_LOCUS9298</name>
</gene>
<dbReference type="Proteomes" id="UP000789759">
    <property type="component" value="Unassembled WGS sequence"/>
</dbReference>